<evidence type="ECO:0000256" key="1">
    <source>
        <dbReference type="ARBA" id="ARBA00006718"/>
    </source>
</evidence>
<organism evidence="3 4">
    <name type="scientific">Nitrosomonas nitrosa</name>
    <dbReference type="NCBI Taxonomy" id="52442"/>
    <lineage>
        <taxon>Bacteria</taxon>
        <taxon>Pseudomonadati</taxon>
        <taxon>Pseudomonadota</taxon>
        <taxon>Betaproteobacteria</taxon>
        <taxon>Nitrosomonadales</taxon>
        <taxon>Nitrosomonadaceae</taxon>
        <taxon>Nitrosomonas</taxon>
    </lineage>
</organism>
<dbReference type="SUPFAM" id="SSF89360">
    <property type="entry name" value="HesB-like domain"/>
    <property type="match status" value="1"/>
</dbReference>
<dbReference type="InterPro" id="IPR000361">
    <property type="entry name" value="ATAP_core_dom"/>
</dbReference>
<gene>
    <name evidence="3" type="ORF">SAMN05421880_10638</name>
</gene>
<reference evidence="3 4" key="1">
    <citation type="submission" date="2016-10" db="EMBL/GenBank/DDBJ databases">
        <authorList>
            <person name="de Groot N.N."/>
        </authorList>
    </citation>
    <scope>NUCLEOTIDE SEQUENCE [LARGE SCALE GENOMIC DNA]</scope>
    <source>
        <strain evidence="3 4">Nm146</strain>
    </source>
</reference>
<dbReference type="PANTHER" id="PTHR10072">
    <property type="entry name" value="IRON-SULFUR CLUSTER ASSEMBLY PROTEIN"/>
    <property type="match status" value="1"/>
</dbReference>
<dbReference type="Proteomes" id="UP000199561">
    <property type="component" value="Unassembled WGS sequence"/>
</dbReference>
<dbReference type="RefSeq" id="WP_090666872.1">
    <property type="nucleotide sequence ID" value="NZ_FOUF01000006.1"/>
</dbReference>
<dbReference type="GO" id="GO:0051537">
    <property type="term" value="F:2 iron, 2 sulfur cluster binding"/>
    <property type="evidence" value="ECO:0007669"/>
    <property type="project" value="TreeGrafter"/>
</dbReference>
<accession>A0A1I4MZZ9</accession>
<dbReference type="PROSITE" id="PS01152">
    <property type="entry name" value="HESB"/>
    <property type="match status" value="1"/>
</dbReference>
<dbReference type="GO" id="GO:0005829">
    <property type="term" value="C:cytosol"/>
    <property type="evidence" value="ECO:0007669"/>
    <property type="project" value="TreeGrafter"/>
</dbReference>
<protein>
    <submittedName>
        <fullName evidence="3">Iron-sulfur cluster assembly protein</fullName>
    </submittedName>
</protein>
<name>A0A1I4MZZ9_9PROT</name>
<feature type="domain" description="Core" evidence="2">
    <location>
        <begin position="1"/>
        <end position="103"/>
    </location>
</feature>
<dbReference type="STRING" id="52442.SAMN05421880_10638"/>
<dbReference type="EMBL" id="FOUF01000006">
    <property type="protein sequence ID" value="SFM08851.1"/>
    <property type="molecule type" value="Genomic_DNA"/>
</dbReference>
<dbReference type="InterPro" id="IPR017870">
    <property type="entry name" value="FeS_cluster_insertion_CS"/>
</dbReference>
<dbReference type="Gene3D" id="2.60.300.12">
    <property type="entry name" value="HesB-like domain"/>
    <property type="match status" value="1"/>
</dbReference>
<dbReference type="InterPro" id="IPR016092">
    <property type="entry name" value="ATAP"/>
</dbReference>
<keyword evidence="4" id="KW-1185">Reference proteome</keyword>
<dbReference type="NCBIfam" id="TIGR00049">
    <property type="entry name" value="iron-sulfur cluster assembly accessory protein"/>
    <property type="match status" value="1"/>
</dbReference>
<proteinExistence type="inferred from homology"/>
<evidence type="ECO:0000313" key="4">
    <source>
        <dbReference type="Proteomes" id="UP000199561"/>
    </source>
</evidence>
<dbReference type="PANTHER" id="PTHR10072:SF41">
    <property type="entry name" value="IRON-SULFUR CLUSTER ASSEMBLY 1 HOMOLOG, MITOCHONDRIAL"/>
    <property type="match status" value="1"/>
</dbReference>
<sequence length="117" mass="13166">MAITLTERAAKQIQLQLTKRGKGLALRISLKKSGCSGYAYSFDYADELQEDDCVFEFHNAKVLVKRDYLSYLDGSELDFVKEGLNSTFRFSNPNIENTCGCGESFSLKTSEKSKENI</sequence>
<evidence type="ECO:0000259" key="2">
    <source>
        <dbReference type="Pfam" id="PF01521"/>
    </source>
</evidence>
<dbReference type="InterPro" id="IPR035903">
    <property type="entry name" value="HesB-like_dom_sf"/>
</dbReference>
<comment type="similarity">
    <text evidence="1">Belongs to the HesB/IscA family.</text>
</comment>
<dbReference type="AlphaFoldDB" id="A0A1I4MZZ9"/>
<dbReference type="Pfam" id="PF01521">
    <property type="entry name" value="Fe-S_biosyn"/>
    <property type="match status" value="1"/>
</dbReference>
<dbReference type="GO" id="GO:0016226">
    <property type="term" value="P:iron-sulfur cluster assembly"/>
    <property type="evidence" value="ECO:0007669"/>
    <property type="project" value="InterPro"/>
</dbReference>
<dbReference type="InterPro" id="IPR050322">
    <property type="entry name" value="Fe-S_cluster_asmbl/transfer"/>
</dbReference>
<evidence type="ECO:0000313" key="3">
    <source>
        <dbReference type="EMBL" id="SFM08851.1"/>
    </source>
</evidence>